<evidence type="ECO:0000256" key="1">
    <source>
        <dbReference type="SAM" id="MobiDB-lite"/>
    </source>
</evidence>
<organism evidence="2 3">
    <name type="scientific">Mycolicibacterium arenosum</name>
    <dbReference type="NCBI Taxonomy" id="2952157"/>
    <lineage>
        <taxon>Bacteria</taxon>
        <taxon>Bacillati</taxon>
        <taxon>Actinomycetota</taxon>
        <taxon>Actinomycetes</taxon>
        <taxon>Mycobacteriales</taxon>
        <taxon>Mycobacteriaceae</taxon>
        <taxon>Mycolicibacterium</taxon>
    </lineage>
</organism>
<protein>
    <submittedName>
        <fullName evidence="2">Uncharacterized protein</fullName>
    </submittedName>
</protein>
<accession>A0ABT1M253</accession>
<dbReference type="Proteomes" id="UP001651690">
    <property type="component" value="Unassembled WGS sequence"/>
</dbReference>
<gene>
    <name evidence="2" type="ORF">NM203_13425</name>
</gene>
<comment type="caution">
    <text evidence="2">The sequence shown here is derived from an EMBL/GenBank/DDBJ whole genome shotgun (WGS) entry which is preliminary data.</text>
</comment>
<proteinExistence type="predicted"/>
<dbReference type="RefSeq" id="WP_255060478.1">
    <property type="nucleotide sequence ID" value="NZ_JANDBD010000005.1"/>
</dbReference>
<name>A0ABT1M253_9MYCO</name>
<feature type="region of interest" description="Disordered" evidence="1">
    <location>
        <begin position="1"/>
        <end position="48"/>
    </location>
</feature>
<sequence length="48" mass="4774">MSNVTKPDDPGGAAAVDKAKDAGVDPHDTDHPTGSQQAAENAADESPS</sequence>
<keyword evidence="3" id="KW-1185">Reference proteome</keyword>
<evidence type="ECO:0000313" key="2">
    <source>
        <dbReference type="EMBL" id="MCP9273186.1"/>
    </source>
</evidence>
<reference evidence="2 3" key="1">
    <citation type="submission" date="2022-06" db="EMBL/GenBank/DDBJ databases">
        <title>Mycolicibacterium sp. CAU 1645 isolated from seawater.</title>
        <authorList>
            <person name="Kim W."/>
        </authorList>
    </citation>
    <scope>NUCLEOTIDE SEQUENCE [LARGE SCALE GENOMIC DNA]</scope>
    <source>
        <strain evidence="2 3">CAU 1645</strain>
    </source>
</reference>
<evidence type="ECO:0000313" key="3">
    <source>
        <dbReference type="Proteomes" id="UP001651690"/>
    </source>
</evidence>
<feature type="compositionally biased region" description="Basic and acidic residues" evidence="1">
    <location>
        <begin position="17"/>
        <end position="31"/>
    </location>
</feature>
<dbReference type="EMBL" id="JANDBD010000005">
    <property type="protein sequence ID" value="MCP9273186.1"/>
    <property type="molecule type" value="Genomic_DNA"/>
</dbReference>